<reference evidence="4" key="1">
    <citation type="submission" date="2024-02" db="EMBL/GenBank/DDBJ databases">
        <authorList>
            <consortium name="ELIXIR-Norway"/>
            <consortium name="Elixir Norway"/>
        </authorList>
    </citation>
    <scope>NUCLEOTIDE SEQUENCE</scope>
</reference>
<dbReference type="CDD" id="cd01770">
    <property type="entry name" value="UBX_UBXN2"/>
    <property type="match status" value="1"/>
</dbReference>
<dbReference type="Proteomes" id="UP001497512">
    <property type="component" value="Chromosome 10"/>
</dbReference>
<dbReference type="InterPro" id="IPR036241">
    <property type="entry name" value="NSFL1C_SEP_dom_sf"/>
</dbReference>
<protein>
    <recommendedName>
        <fullName evidence="6">NSFL1 cofactor p47</fullName>
    </recommendedName>
</protein>
<evidence type="ECO:0000313" key="5">
    <source>
        <dbReference type="Proteomes" id="UP001497512"/>
    </source>
</evidence>
<dbReference type="Pfam" id="PF14555">
    <property type="entry name" value="UBA_4"/>
    <property type="match status" value="1"/>
</dbReference>
<evidence type="ECO:0000313" key="4">
    <source>
        <dbReference type="EMBL" id="CAK9194424.1"/>
    </source>
</evidence>
<dbReference type="Pfam" id="PF00789">
    <property type="entry name" value="UBX"/>
    <property type="match status" value="1"/>
</dbReference>
<evidence type="ECO:0000259" key="2">
    <source>
        <dbReference type="PROSITE" id="PS50033"/>
    </source>
</evidence>
<evidence type="ECO:0008006" key="6">
    <source>
        <dbReference type="Google" id="ProtNLM"/>
    </source>
</evidence>
<dbReference type="Gene3D" id="1.10.8.10">
    <property type="entry name" value="DNA helicase RuvA subunit, C-terminal domain"/>
    <property type="match status" value="1"/>
</dbReference>
<feature type="compositionally biased region" description="Pro residues" evidence="1">
    <location>
        <begin position="80"/>
        <end position="90"/>
    </location>
</feature>
<sequence length="431" mass="45739">MDSDHALLVAQFCDVTAASPELATFFLESANWQLDTAFHSFFEADVEGGGGDVAAVPDDEEPVVDELEEEEEEEGVSLPSVPPVVPPAWPPRSSQQAQGASGAGVGFGSKPKGKDRGSGKQKKGGGSSRGGVTTLSDLNSHPDSDSDSDGAQEYYTGGEKSGMMVQEPSRGQRDVDALFNRVRQSGSAREGPLEPSPAVPTNRGVFSGTARTLAGEPRQQEQAAGDTPVTGAPQAPQPVLHVITFWRNGFTVGDGPLRRLDDPANAPFLDSINKAECPRELEPADRNTPVHVNLVRKEEDWQAPPEPKYVAFKGTGRTLGSTSESTALSQLAAPAVSSSEPPNLPFEGLVVDDTKPATSIQLRLSDGTRMVARFNHTHTVADIRGFIDAARPGNSGPYNLQTMGFPPRQLTDPQQTIQSAGLINAVIIQKN</sequence>
<evidence type="ECO:0000256" key="1">
    <source>
        <dbReference type="SAM" id="MobiDB-lite"/>
    </source>
</evidence>
<dbReference type="InterPro" id="IPR001012">
    <property type="entry name" value="UBX_dom"/>
</dbReference>
<organism evidence="4 5">
    <name type="scientific">Sphagnum troendelagicum</name>
    <dbReference type="NCBI Taxonomy" id="128251"/>
    <lineage>
        <taxon>Eukaryota</taxon>
        <taxon>Viridiplantae</taxon>
        <taxon>Streptophyta</taxon>
        <taxon>Embryophyta</taxon>
        <taxon>Bryophyta</taxon>
        <taxon>Sphagnophytina</taxon>
        <taxon>Sphagnopsida</taxon>
        <taxon>Sphagnales</taxon>
        <taxon>Sphagnaceae</taxon>
        <taxon>Sphagnum</taxon>
    </lineage>
</organism>
<dbReference type="SUPFAM" id="SSF46934">
    <property type="entry name" value="UBA-like"/>
    <property type="match status" value="1"/>
</dbReference>
<feature type="compositionally biased region" description="Acidic residues" evidence="1">
    <location>
        <begin position="57"/>
        <end position="75"/>
    </location>
</feature>
<gene>
    <name evidence="4" type="ORF">CSSPTR1EN2_LOCUS2519</name>
</gene>
<dbReference type="PANTHER" id="PTHR23333:SF20">
    <property type="entry name" value="NSFL1 COFACTOR P47"/>
    <property type="match status" value="1"/>
</dbReference>
<feature type="region of interest" description="Disordered" evidence="1">
    <location>
        <begin position="49"/>
        <end position="235"/>
    </location>
</feature>
<dbReference type="PROSITE" id="PS50033">
    <property type="entry name" value="UBX"/>
    <property type="match status" value="1"/>
</dbReference>
<feature type="domain" description="UBX" evidence="2">
    <location>
        <begin position="353"/>
        <end position="430"/>
    </location>
</feature>
<dbReference type="CDD" id="cd14348">
    <property type="entry name" value="UBA_p47"/>
    <property type="match status" value="1"/>
</dbReference>
<dbReference type="Gene3D" id="3.10.20.90">
    <property type="entry name" value="Phosphatidylinositol 3-kinase Catalytic Subunit, Chain A, domain 1"/>
    <property type="match status" value="1"/>
</dbReference>
<dbReference type="InterPro" id="IPR012989">
    <property type="entry name" value="SEP_domain"/>
</dbReference>
<dbReference type="InterPro" id="IPR009060">
    <property type="entry name" value="UBA-like_sf"/>
</dbReference>
<accession>A0ABP0TF12</accession>
<name>A0ABP0TF12_9BRYO</name>
<dbReference type="EMBL" id="OZ019902">
    <property type="protein sequence ID" value="CAK9194424.1"/>
    <property type="molecule type" value="Genomic_DNA"/>
</dbReference>
<dbReference type="PROSITE" id="PS51399">
    <property type="entry name" value="SEP"/>
    <property type="match status" value="1"/>
</dbReference>
<keyword evidence="5" id="KW-1185">Reference proteome</keyword>
<dbReference type="InterPro" id="IPR029071">
    <property type="entry name" value="Ubiquitin-like_domsf"/>
</dbReference>
<dbReference type="SUPFAM" id="SSF54236">
    <property type="entry name" value="Ubiquitin-like"/>
    <property type="match status" value="1"/>
</dbReference>
<dbReference type="SMART" id="SM00166">
    <property type="entry name" value="UBX"/>
    <property type="match status" value="1"/>
</dbReference>
<evidence type="ECO:0000259" key="3">
    <source>
        <dbReference type="PROSITE" id="PS51399"/>
    </source>
</evidence>
<feature type="domain" description="SEP" evidence="3">
    <location>
        <begin position="238"/>
        <end position="302"/>
    </location>
</feature>
<dbReference type="Gene3D" id="3.30.420.210">
    <property type="entry name" value="SEP domain"/>
    <property type="match status" value="1"/>
</dbReference>
<proteinExistence type="predicted"/>
<dbReference type="PANTHER" id="PTHR23333">
    <property type="entry name" value="UBX DOMAIN CONTAINING PROTEIN"/>
    <property type="match status" value="1"/>
</dbReference>
<dbReference type="SMART" id="SM00553">
    <property type="entry name" value="SEP"/>
    <property type="match status" value="1"/>
</dbReference>
<dbReference type="Pfam" id="PF08059">
    <property type="entry name" value="SEP"/>
    <property type="match status" value="1"/>
</dbReference>
<dbReference type="SUPFAM" id="SSF102848">
    <property type="entry name" value="NSFL1 (p97 ATPase) cofactor p47, SEP domain"/>
    <property type="match status" value="1"/>
</dbReference>